<accession>A0AAV1GYN7</accession>
<evidence type="ECO:0000256" key="1">
    <source>
        <dbReference type="SAM" id="SignalP"/>
    </source>
</evidence>
<name>A0AAV1GYN7_XYRNO</name>
<protein>
    <recommendedName>
        <fullName evidence="4">Secreted protein</fullName>
    </recommendedName>
</protein>
<evidence type="ECO:0000313" key="2">
    <source>
        <dbReference type="EMBL" id="CAJ1077543.1"/>
    </source>
</evidence>
<dbReference type="Proteomes" id="UP001178508">
    <property type="component" value="Chromosome 17"/>
</dbReference>
<keyword evidence="1" id="KW-0732">Signal</keyword>
<organism evidence="2 3">
    <name type="scientific">Xyrichtys novacula</name>
    <name type="common">Pearly razorfish</name>
    <name type="synonym">Hemipteronotus novacula</name>
    <dbReference type="NCBI Taxonomy" id="13765"/>
    <lineage>
        <taxon>Eukaryota</taxon>
        <taxon>Metazoa</taxon>
        <taxon>Chordata</taxon>
        <taxon>Craniata</taxon>
        <taxon>Vertebrata</taxon>
        <taxon>Euteleostomi</taxon>
        <taxon>Actinopterygii</taxon>
        <taxon>Neopterygii</taxon>
        <taxon>Teleostei</taxon>
        <taxon>Neoteleostei</taxon>
        <taxon>Acanthomorphata</taxon>
        <taxon>Eupercaria</taxon>
        <taxon>Labriformes</taxon>
        <taxon>Labridae</taxon>
        <taxon>Xyrichtys</taxon>
    </lineage>
</organism>
<evidence type="ECO:0000313" key="3">
    <source>
        <dbReference type="Proteomes" id="UP001178508"/>
    </source>
</evidence>
<sequence length="110" mass="12280">MIMKCLKKLLLLLLLLGTILFVITPQHDPLQFDYKATRGTEDAVACLLHLLFYHLNSPVYANDCISPSPTTEKLKNSDDTALQVLLTDNNSALEETHNKSPLTLASHPHQ</sequence>
<feature type="signal peptide" evidence="1">
    <location>
        <begin position="1"/>
        <end position="25"/>
    </location>
</feature>
<evidence type="ECO:0008006" key="4">
    <source>
        <dbReference type="Google" id="ProtNLM"/>
    </source>
</evidence>
<reference evidence="2" key="1">
    <citation type="submission" date="2023-08" db="EMBL/GenBank/DDBJ databases">
        <authorList>
            <person name="Alioto T."/>
            <person name="Alioto T."/>
            <person name="Gomez Garrido J."/>
        </authorList>
    </citation>
    <scope>NUCLEOTIDE SEQUENCE</scope>
</reference>
<feature type="chain" id="PRO_5043751655" description="Secreted protein" evidence="1">
    <location>
        <begin position="26"/>
        <end position="110"/>
    </location>
</feature>
<dbReference type="AlphaFoldDB" id="A0AAV1GYN7"/>
<proteinExistence type="predicted"/>
<dbReference type="EMBL" id="OY660880">
    <property type="protein sequence ID" value="CAJ1077543.1"/>
    <property type="molecule type" value="Genomic_DNA"/>
</dbReference>
<keyword evidence="3" id="KW-1185">Reference proteome</keyword>
<gene>
    <name evidence="2" type="ORF">XNOV1_A022710</name>
</gene>